<keyword evidence="2" id="KW-1185">Reference proteome</keyword>
<sequence>MGNSGSRIATLPAVVDRQVQNTSSPIRPIVTILDTPRSSLPTQCETEPSVRVLSQKRPMVSPYSTKIHDTATTGRPLQRLLTMSMTDIRGSLKRKVTEVGDIAADPRPTKRSLSLVSMDHLRHCIALRSSSNLLGGPQLNHATTTFIFTLPQEMLIAITTLLSGRDLLHTSQACRLFAFIAGPIYMAECGLVLPPTEDSLFILRGRAYDALMVWNCVSTSPPHKLWFCSFDMEEPVARRQMRQLQAFWDQPLMECESVYFSYFNLDSVPSELLALLRALSQTGCARLECHGLSEASPSLAGFKNATVDSEPQFSLRSWAQLLPHASLPHLHTLEIESSCRITTLLKFLQRHPTVEHLDIKPSRLHHSQSAGHCNLSSINLSELTSLSGPPSYVSAILQHLNSPPALSRLTLLFSDITPPYRLMTAIKQNLTKCRLVYALDVTLPQRALLASHFMVAKNELSLPHISSLSIVVPNQCCIVSNNVDEHSDNVFILLIPWLYLFPNIKSLTLEEHRYRDHITLLTKLRTINPAMRVTIKSGGVTLSDVPVA</sequence>
<evidence type="ECO:0000313" key="2">
    <source>
        <dbReference type="Proteomes" id="UP000790377"/>
    </source>
</evidence>
<organism evidence="1 2">
    <name type="scientific">Hygrophoropsis aurantiaca</name>
    <dbReference type="NCBI Taxonomy" id="72124"/>
    <lineage>
        <taxon>Eukaryota</taxon>
        <taxon>Fungi</taxon>
        <taxon>Dikarya</taxon>
        <taxon>Basidiomycota</taxon>
        <taxon>Agaricomycotina</taxon>
        <taxon>Agaricomycetes</taxon>
        <taxon>Agaricomycetidae</taxon>
        <taxon>Boletales</taxon>
        <taxon>Coniophorineae</taxon>
        <taxon>Hygrophoropsidaceae</taxon>
        <taxon>Hygrophoropsis</taxon>
    </lineage>
</organism>
<name>A0ACB7ZV34_9AGAM</name>
<dbReference type="Proteomes" id="UP000790377">
    <property type="component" value="Unassembled WGS sequence"/>
</dbReference>
<accession>A0ACB7ZV34</accession>
<gene>
    <name evidence="1" type="ORF">BJ138DRAFT_1118950</name>
</gene>
<reference evidence="1" key="1">
    <citation type="journal article" date="2021" name="New Phytol.">
        <title>Evolutionary innovations through gain and loss of genes in the ectomycorrhizal Boletales.</title>
        <authorList>
            <person name="Wu G."/>
            <person name="Miyauchi S."/>
            <person name="Morin E."/>
            <person name="Kuo A."/>
            <person name="Drula E."/>
            <person name="Varga T."/>
            <person name="Kohler A."/>
            <person name="Feng B."/>
            <person name="Cao Y."/>
            <person name="Lipzen A."/>
            <person name="Daum C."/>
            <person name="Hundley H."/>
            <person name="Pangilinan J."/>
            <person name="Johnson J."/>
            <person name="Barry K."/>
            <person name="LaButti K."/>
            <person name="Ng V."/>
            <person name="Ahrendt S."/>
            <person name="Min B."/>
            <person name="Choi I.G."/>
            <person name="Park H."/>
            <person name="Plett J.M."/>
            <person name="Magnuson J."/>
            <person name="Spatafora J.W."/>
            <person name="Nagy L.G."/>
            <person name="Henrissat B."/>
            <person name="Grigoriev I.V."/>
            <person name="Yang Z.L."/>
            <person name="Xu J."/>
            <person name="Martin F.M."/>
        </authorList>
    </citation>
    <scope>NUCLEOTIDE SEQUENCE</scope>
    <source>
        <strain evidence="1">ATCC 28755</strain>
    </source>
</reference>
<dbReference type="EMBL" id="MU268323">
    <property type="protein sequence ID" value="KAH7904920.1"/>
    <property type="molecule type" value="Genomic_DNA"/>
</dbReference>
<comment type="caution">
    <text evidence="1">The sequence shown here is derived from an EMBL/GenBank/DDBJ whole genome shotgun (WGS) entry which is preliminary data.</text>
</comment>
<proteinExistence type="predicted"/>
<protein>
    <submittedName>
        <fullName evidence="1">Uncharacterized protein</fullName>
    </submittedName>
</protein>
<evidence type="ECO:0000313" key="1">
    <source>
        <dbReference type="EMBL" id="KAH7904920.1"/>
    </source>
</evidence>